<evidence type="ECO:0000259" key="3">
    <source>
        <dbReference type="Pfam" id="PF13360"/>
    </source>
</evidence>
<feature type="domain" description="Pyrrolo-quinoline quinone repeat" evidence="3">
    <location>
        <begin position="117"/>
        <end position="288"/>
    </location>
</feature>
<keyword evidence="5" id="KW-1185">Reference proteome</keyword>
<keyword evidence="2" id="KW-0812">Transmembrane</keyword>
<sequence>MQDVELVDVADRPRAPGRPRTWLPPAPPDDPPARRDAAPHPHRRRWTALLVVLALVVAGALVARAAAPAAPTAVAPGMLAPLDGPPWARWRADVPRSADVLAASGSIVVSGVHDRRFRVTGHDERTGETLWTRDLGPVAGTRPLTGCPHDGSDVGPVVLCVVEPPVAPGRDARGTVPFPAPDERWAQVSAIDAATGAELGRWELSGRLASVERLGDDLVALRVGADGHARVGRYGGADGERRWWFRGESPLRLREGIVSGSELRVNDAFVLLQGWSATVLDAADGDELVTTPAGWLVVGSLSAELFGTWSSGEGGVVRDRRGRALFHAPSLFPTVTATDGEPDDVLVMDEGGQLVGRSVPGGAELWRTDTYRAVRLQAGGHLLLLGVDGYQVVAARTGAPEWESPGRVLMWWAPLTDGDLVLAAGRSPAGRPTMEARRLADGELQWSLPLEEGVRSVTAVGGHLVLRSRDELIVLT</sequence>
<dbReference type="InterPro" id="IPR011047">
    <property type="entry name" value="Quinoprotein_ADH-like_sf"/>
</dbReference>
<dbReference type="InterPro" id="IPR015943">
    <property type="entry name" value="WD40/YVTN_repeat-like_dom_sf"/>
</dbReference>
<dbReference type="EMBL" id="BONO01000015">
    <property type="protein sequence ID" value="GIG36759.1"/>
    <property type="molecule type" value="Genomic_DNA"/>
</dbReference>
<dbReference type="Pfam" id="PF13360">
    <property type="entry name" value="PQQ_2"/>
    <property type="match status" value="1"/>
</dbReference>
<organism evidence="4 5">
    <name type="scientific">Cellulomonas pakistanensis</name>
    <dbReference type="NCBI Taxonomy" id="992287"/>
    <lineage>
        <taxon>Bacteria</taxon>
        <taxon>Bacillati</taxon>
        <taxon>Actinomycetota</taxon>
        <taxon>Actinomycetes</taxon>
        <taxon>Micrococcales</taxon>
        <taxon>Cellulomonadaceae</taxon>
        <taxon>Cellulomonas</taxon>
    </lineage>
</organism>
<evidence type="ECO:0000256" key="2">
    <source>
        <dbReference type="SAM" id="Phobius"/>
    </source>
</evidence>
<reference evidence="4" key="1">
    <citation type="submission" date="2021-01" db="EMBL/GenBank/DDBJ databases">
        <title>Whole genome shotgun sequence of Cellulomonas pakistanensis NBRC 110800.</title>
        <authorList>
            <person name="Komaki H."/>
            <person name="Tamura T."/>
        </authorList>
    </citation>
    <scope>NUCLEOTIDE SEQUENCE</scope>
    <source>
        <strain evidence="4">NBRC 110800</strain>
    </source>
</reference>
<dbReference type="InterPro" id="IPR002372">
    <property type="entry name" value="PQQ_rpt_dom"/>
</dbReference>
<dbReference type="SUPFAM" id="SSF50998">
    <property type="entry name" value="Quinoprotein alcohol dehydrogenase-like"/>
    <property type="match status" value="1"/>
</dbReference>
<feature type="region of interest" description="Disordered" evidence="1">
    <location>
        <begin position="1"/>
        <end position="41"/>
    </location>
</feature>
<feature type="transmembrane region" description="Helical" evidence="2">
    <location>
        <begin position="46"/>
        <end position="67"/>
    </location>
</feature>
<evidence type="ECO:0000313" key="4">
    <source>
        <dbReference type="EMBL" id="GIG36759.1"/>
    </source>
</evidence>
<name>A0A919U688_9CELL</name>
<dbReference type="AlphaFoldDB" id="A0A919U688"/>
<proteinExistence type="predicted"/>
<dbReference type="RefSeq" id="WP_203668780.1">
    <property type="nucleotide sequence ID" value="NZ_BONO01000015.1"/>
</dbReference>
<comment type="caution">
    <text evidence="4">The sequence shown here is derived from an EMBL/GenBank/DDBJ whole genome shotgun (WGS) entry which is preliminary data.</text>
</comment>
<keyword evidence="2" id="KW-1133">Transmembrane helix</keyword>
<dbReference type="Proteomes" id="UP000642125">
    <property type="component" value="Unassembled WGS sequence"/>
</dbReference>
<evidence type="ECO:0000313" key="5">
    <source>
        <dbReference type="Proteomes" id="UP000642125"/>
    </source>
</evidence>
<dbReference type="Gene3D" id="2.130.10.10">
    <property type="entry name" value="YVTN repeat-like/Quinoprotein amine dehydrogenase"/>
    <property type="match status" value="2"/>
</dbReference>
<accession>A0A919U688</accession>
<protein>
    <recommendedName>
        <fullName evidence="3">Pyrrolo-quinoline quinone repeat domain-containing protein</fullName>
    </recommendedName>
</protein>
<gene>
    <name evidence="4" type="ORF">Cpa01nite_21400</name>
</gene>
<evidence type="ECO:0000256" key="1">
    <source>
        <dbReference type="SAM" id="MobiDB-lite"/>
    </source>
</evidence>
<keyword evidence="2" id="KW-0472">Membrane</keyword>